<evidence type="ECO:0000313" key="3">
    <source>
        <dbReference type="EMBL" id="KAF0933012.1"/>
    </source>
</evidence>
<dbReference type="Proteomes" id="UP000479710">
    <property type="component" value="Unassembled WGS sequence"/>
</dbReference>
<gene>
    <name evidence="3" type="ORF">E2562_013770</name>
</gene>
<feature type="coiled-coil region" evidence="1">
    <location>
        <begin position="176"/>
        <end position="203"/>
    </location>
</feature>
<keyword evidence="4" id="KW-1185">Reference proteome</keyword>
<dbReference type="EMBL" id="SPHZ02000001">
    <property type="protein sequence ID" value="KAF0933012.1"/>
    <property type="molecule type" value="Genomic_DNA"/>
</dbReference>
<keyword evidence="1" id="KW-0175">Coiled coil</keyword>
<evidence type="ECO:0000313" key="4">
    <source>
        <dbReference type="Proteomes" id="UP000479710"/>
    </source>
</evidence>
<evidence type="ECO:0000256" key="1">
    <source>
        <dbReference type="SAM" id="Coils"/>
    </source>
</evidence>
<protein>
    <submittedName>
        <fullName evidence="3">Uncharacterized protein</fullName>
    </submittedName>
</protein>
<accession>A0A6G1F882</accession>
<dbReference type="AlphaFoldDB" id="A0A6G1F882"/>
<dbReference type="OrthoDB" id="207175at2759"/>
<proteinExistence type="predicted"/>
<sequence>MEGSLKEKAGGESGDDEKIERSIPINLNSLPATASMAAAAPEDGGLHSAVESGAKDSSSTKGVESIVFGPKKIPKNEVVDDDDVQACDDAKSDSVVPLDSKNPFNEKDALANVAENGQSADCRPEDQRVKVLNVVKKDESADDVSDSINPVTVAGIGGVENLKLICGTVHAEWKGGEEKESKISEYEKELEDIRDMSREECKK</sequence>
<feature type="compositionally biased region" description="Basic and acidic residues" evidence="2">
    <location>
        <begin position="1"/>
        <end position="21"/>
    </location>
</feature>
<evidence type="ECO:0000256" key="2">
    <source>
        <dbReference type="SAM" id="MobiDB-lite"/>
    </source>
</evidence>
<organism evidence="3 4">
    <name type="scientific">Oryza meyeriana var. granulata</name>
    <dbReference type="NCBI Taxonomy" id="110450"/>
    <lineage>
        <taxon>Eukaryota</taxon>
        <taxon>Viridiplantae</taxon>
        <taxon>Streptophyta</taxon>
        <taxon>Embryophyta</taxon>
        <taxon>Tracheophyta</taxon>
        <taxon>Spermatophyta</taxon>
        <taxon>Magnoliopsida</taxon>
        <taxon>Liliopsida</taxon>
        <taxon>Poales</taxon>
        <taxon>Poaceae</taxon>
        <taxon>BOP clade</taxon>
        <taxon>Oryzoideae</taxon>
        <taxon>Oryzeae</taxon>
        <taxon>Oryzinae</taxon>
        <taxon>Oryza</taxon>
        <taxon>Oryza meyeriana</taxon>
    </lineage>
</organism>
<comment type="caution">
    <text evidence="3">The sequence shown here is derived from an EMBL/GenBank/DDBJ whole genome shotgun (WGS) entry which is preliminary data.</text>
</comment>
<name>A0A6G1F882_9ORYZ</name>
<feature type="region of interest" description="Disordered" evidence="2">
    <location>
        <begin position="1"/>
        <end position="65"/>
    </location>
</feature>
<reference evidence="3 4" key="1">
    <citation type="submission" date="2019-11" db="EMBL/GenBank/DDBJ databases">
        <title>Whole genome sequence of Oryza granulata.</title>
        <authorList>
            <person name="Li W."/>
        </authorList>
    </citation>
    <scope>NUCLEOTIDE SEQUENCE [LARGE SCALE GENOMIC DNA]</scope>
    <source>
        <strain evidence="4">cv. Menghai</strain>
        <tissue evidence="3">Leaf</tissue>
    </source>
</reference>